<dbReference type="OrthoDB" id="5403157at2759"/>
<feature type="compositionally biased region" description="Low complexity" evidence="1">
    <location>
        <begin position="40"/>
        <end position="55"/>
    </location>
</feature>
<feature type="compositionally biased region" description="Polar residues" evidence="1">
    <location>
        <begin position="121"/>
        <end position="130"/>
    </location>
</feature>
<gene>
    <name evidence="2" type="ORF">GMORB2_3606</name>
</gene>
<feature type="compositionally biased region" description="Polar residues" evidence="1">
    <location>
        <begin position="191"/>
        <end position="203"/>
    </location>
</feature>
<dbReference type="EMBL" id="JAANYQ010000020">
    <property type="protein sequence ID" value="KAF4119918.1"/>
    <property type="molecule type" value="Genomic_DNA"/>
</dbReference>
<dbReference type="AlphaFoldDB" id="A0A9P4YMX8"/>
<dbReference type="GeneID" id="55969834"/>
<comment type="caution">
    <text evidence="2">The sequence shown here is derived from an EMBL/GenBank/DDBJ whole genome shotgun (WGS) entry which is preliminary data.</text>
</comment>
<reference evidence="2" key="1">
    <citation type="submission" date="2020-03" db="EMBL/GenBank/DDBJ databases">
        <title>Site-based positive gene gene selection in Geosmithia morbida across the United States reveals a broad range of putative effectors and factors for local host and environmental adapation.</title>
        <authorList>
            <person name="Onufrak A."/>
            <person name="Murdoch R.W."/>
            <person name="Gazis R."/>
            <person name="Huff M."/>
            <person name="Staton M."/>
            <person name="Klingeman W."/>
            <person name="Hadziabdic D."/>
        </authorList>
    </citation>
    <scope>NUCLEOTIDE SEQUENCE</scope>
    <source>
        <strain evidence="2">1262</strain>
    </source>
</reference>
<keyword evidence="3" id="KW-1185">Reference proteome</keyword>
<feature type="region of interest" description="Disordered" evidence="1">
    <location>
        <begin position="1"/>
        <end position="130"/>
    </location>
</feature>
<name>A0A9P4YMX8_9HYPO</name>
<feature type="region of interest" description="Disordered" evidence="1">
    <location>
        <begin position="144"/>
        <end position="210"/>
    </location>
</feature>
<organism evidence="2 3">
    <name type="scientific">Geosmithia morbida</name>
    <dbReference type="NCBI Taxonomy" id="1094350"/>
    <lineage>
        <taxon>Eukaryota</taxon>
        <taxon>Fungi</taxon>
        <taxon>Dikarya</taxon>
        <taxon>Ascomycota</taxon>
        <taxon>Pezizomycotina</taxon>
        <taxon>Sordariomycetes</taxon>
        <taxon>Hypocreomycetidae</taxon>
        <taxon>Hypocreales</taxon>
        <taxon>Bionectriaceae</taxon>
        <taxon>Geosmithia</taxon>
    </lineage>
</organism>
<protein>
    <submittedName>
        <fullName evidence="2">Uncharacterized protein</fullName>
    </submittedName>
</protein>
<proteinExistence type="predicted"/>
<dbReference type="RefSeq" id="XP_035318570.1">
    <property type="nucleotide sequence ID" value="XM_035465582.1"/>
</dbReference>
<feature type="compositionally biased region" description="Low complexity" evidence="1">
    <location>
        <begin position="93"/>
        <end position="119"/>
    </location>
</feature>
<evidence type="ECO:0000313" key="2">
    <source>
        <dbReference type="EMBL" id="KAF4119918.1"/>
    </source>
</evidence>
<evidence type="ECO:0000256" key="1">
    <source>
        <dbReference type="SAM" id="MobiDB-lite"/>
    </source>
</evidence>
<dbReference type="Proteomes" id="UP000749293">
    <property type="component" value="Unassembled WGS sequence"/>
</dbReference>
<sequence length="210" mass="21827">MANSSIPVASCLPTGYQNDPLPIGKYYPSNYEMVEPTGDSQSSSAGTSSIASPSATNTTPRSSDLIGGRCSPTTVDTLDPESRRRMQLQQYQRDMMARASMAASGIAGSASPPSSAADSHPQLTASGSSTRSLVAMSAVDFRFGSPTSHRPNSPRLHPLGSPGPVTPMELEADGSATTGNGYLDSRGNIGRTFQQSLGSSSAKRISPRPT</sequence>
<accession>A0A9P4YMX8</accession>
<evidence type="ECO:0000313" key="3">
    <source>
        <dbReference type="Proteomes" id="UP000749293"/>
    </source>
</evidence>